<dbReference type="PANTHER" id="PTHR43294:SF21">
    <property type="entry name" value="CATION TRANSPORTING ATPASE"/>
    <property type="match status" value="1"/>
</dbReference>
<protein>
    <recommendedName>
        <fullName evidence="8">Cation-transporting P-type ATPase C-terminal domain-containing protein</fullName>
    </recommendedName>
</protein>
<dbReference type="GO" id="GO:0005391">
    <property type="term" value="F:P-type sodium:potassium-exchanging transporter activity"/>
    <property type="evidence" value="ECO:0007669"/>
    <property type="project" value="TreeGrafter"/>
</dbReference>
<comment type="caution">
    <text evidence="6">The sequence shown here is derived from an EMBL/GenBank/DDBJ whole genome shotgun (WGS) entry which is preliminary data.</text>
</comment>
<dbReference type="EMBL" id="CAJJDP010000087">
    <property type="protein sequence ID" value="CAD8186584.1"/>
    <property type="molecule type" value="Genomic_DNA"/>
</dbReference>
<dbReference type="GO" id="GO:1902600">
    <property type="term" value="P:proton transmembrane transport"/>
    <property type="evidence" value="ECO:0007669"/>
    <property type="project" value="TreeGrafter"/>
</dbReference>
<keyword evidence="7" id="KW-1185">Reference proteome</keyword>
<dbReference type="OMA" id="YEYPNCL"/>
<evidence type="ECO:0000313" key="6">
    <source>
        <dbReference type="EMBL" id="CAD8186584.1"/>
    </source>
</evidence>
<dbReference type="InterPro" id="IPR006068">
    <property type="entry name" value="ATPase_P-typ_cation-transptr_C"/>
</dbReference>
<comment type="subcellular location">
    <subcellularLocation>
        <location evidence="1">Cell membrane</location>
        <topology evidence="1">Multi-pass membrane protein</topology>
    </subcellularLocation>
</comment>
<dbReference type="PANTHER" id="PTHR43294">
    <property type="entry name" value="SODIUM/POTASSIUM-TRANSPORTING ATPASE SUBUNIT ALPHA"/>
    <property type="match status" value="1"/>
</dbReference>
<feature type="transmembrane region" description="Helical" evidence="3">
    <location>
        <begin position="1034"/>
        <end position="1055"/>
    </location>
</feature>
<keyword evidence="3" id="KW-0472">Membrane</keyword>
<feature type="transmembrane region" description="Helical" evidence="3">
    <location>
        <begin position="360"/>
        <end position="384"/>
    </location>
</feature>
<evidence type="ECO:0000256" key="1">
    <source>
        <dbReference type="ARBA" id="ARBA00004651"/>
    </source>
</evidence>
<evidence type="ECO:0008006" key="8">
    <source>
        <dbReference type="Google" id="ProtNLM"/>
    </source>
</evidence>
<gene>
    <name evidence="6" type="ORF">POCTA_138.1.T0880106</name>
</gene>
<feature type="transmembrane region" description="Helical" evidence="3">
    <location>
        <begin position="404"/>
        <end position="425"/>
    </location>
</feature>
<feature type="transmembrane region" description="Helical" evidence="3">
    <location>
        <begin position="192"/>
        <end position="213"/>
    </location>
</feature>
<keyword evidence="3" id="KW-1133">Transmembrane helix</keyword>
<dbReference type="Pfam" id="PF00122">
    <property type="entry name" value="E1-E2_ATPase"/>
    <property type="match status" value="1"/>
</dbReference>
<feature type="transmembrane region" description="Helical" evidence="3">
    <location>
        <begin position="225"/>
        <end position="243"/>
    </location>
</feature>
<dbReference type="OrthoDB" id="158672at2759"/>
<dbReference type="GO" id="GO:0005886">
    <property type="term" value="C:plasma membrane"/>
    <property type="evidence" value="ECO:0007669"/>
    <property type="project" value="UniProtKB-SubCell"/>
</dbReference>
<evidence type="ECO:0000259" key="5">
    <source>
        <dbReference type="Pfam" id="PF00689"/>
    </source>
</evidence>
<keyword evidence="2" id="KW-1003">Cell membrane</keyword>
<dbReference type="GO" id="GO:1990573">
    <property type="term" value="P:potassium ion import across plasma membrane"/>
    <property type="evidence" value="ECO:0007669"/>
    <property type="project" value="TreeGrafter"/>
</dbReference>
<sequence length="1103" mass="125693">MLLKWFLLVENQKGYLQNNCNYSIQYASIIANIINNTRRLITIIDSFIVIHHKFSYLLKNDHKNINLLIQDTSVFHIRSKIQYILVYKQKMTDSEMQDMLICKPRFLEKGPDIKTKLQMSINYAEQDEQIERPAPSVYEKYAEMQEYFCPLDQLERLLKTNFGIGLSNEEASKRQQSKAIDVSDWKMFIKELNLFAFDLIIATIISISLAIYGSQNDLEFSGEEIITSCLLLIVITITFAMGYQQRKKSQYAIEKDNEQTITVYRDGKIQHLLIQNLVSGDICVIKEGLVIYCDMRVLECSDLQIQMNQDITQAIKGSQIFCGSLIRCGFGRAVVIKTGSSTTIAQIQKRQGSKLLQKQLILFQQIMTLIALFVIVLVIIWSAVMTEKDTSEVFAYGFRVIEQVIIAIVPVGLLVIVTISFQMAIRRLAKLRFLIKDAESIERLSEINCLCIGLNEVITSKNCTFNSFNDCKQLSYECRGLNSVHLQYCAILTCNHGNLDGTEKSIMDCFKDDDTDGLIKNTKYYVNGIQYHLPFNSSKKYSLSIVEQGDKYFVYIKGAPEVIWSYCNKTLFAKIDVKQTQLFNDQLVNQCSKGLRSIGFAYLEIENEQDLKINENDYEFNNQNFIYLGTLYLNNNLNEQATPILEKLQLQDIKLVIITGEHPETARVICKNTGNYSNPTIIEGHQLYLHVDDQQEVTRLSSVENKLGNWCSQQEIVFARTSPEQKLSIVKALQQLNYKVAITGEGLTDLGAFRQADISISKKHGSLQMIINSSDLVLTSSKQTFLDSYQAILEAKRAVNNVTKSIMLCLSSNTAMILALFVYCFLGTPLPFSQNLMLLTSISVDLILGISLAREELEYRIPNRTNLFLFAILIIGCIEAGGGLMASFSAYRYFGFNLQNLYFSRFASVYPVGDQDIYNPQSNTLGNSNLQENCQYYGEMQNYQWSSPNNTIDQRLIFVECGTCSDKQIENGYLTECWNTKYEYPNCLSNSQYCYTAKSSEYASTSFYIVLVLSQCINYFALRTLVKSYNSTRINTLAIYGLTISLIILPIIVYVPGIQQVFQTVNMPWELLGSAGLPFCLLLLTIAEVIKWLLRTYVGFQIL</sequence>
<name>A0A8S1W994_PAROT</name>
<dbReference type="Pfam" id="PF00689">
    <property type="entry name" value="Cation_ATPase_C"/>
    <property type="match status" value="1"/>
</dbReference>
<organism evidence="6 7">
    <name type="scientific">Paramecium octaurelia</name>
    <dbReference type="NCBI Taxonomy" id="43137"/>
    <lineage>
        <taxon>Eukaryota</taxon>
        <taxon>Sar</taxon>
        <taxon>Alveolata</taxon>
        <taxon>Ciliophora</taxon>
        <taxon>Intramacronucleata</taxon>
        <taxon>Oligohymenophorea</taxon>
        <taxon>Peniculida</taxon>
        <taxon>Parameciidae</taxon>
        <taxon>Paramecium</taxon>
    </lineage>
</organism>
<feature type="transmembrane region" description="Helical" evidence="3">
    <location>
        <begin position="1005"/>
        <end position="1022"/>
    </location>
</feature>
<feature type="domain" description="P-type ATPase A" evidence="4">
    <location>
        <begin position="258"/>
        <end position="349"/>
    </location>
</feature>
<accession>A0A8S1W994</accession>
<dbReference type="InterPro" id="IPR050510">
    <property type="entry name" value="Cation_transp_ATPase_P-type"/>
</dbReference>
<keyword evidence="3" id="KW-0812">Transmembrane</keyword>
<dbReference type="GO" id="GO:0036376">
    <property type="term" value="P:sodium ion export across plasma membrane"/>
    <property type="evidence" value="ECO:0007669"/>
    <property type="project" value="TreeGrafter"/>
</dbReference>
<evidence type="ECO:0000256" key="3">
    <source>
        <dbReference type="SAM" id="Phobius"/>
    </source>
</evidence>
<dbReference type="Pfam" id="PF13246">
    <property type="entry name" value="Cation_ATPase"/>
    <property type="match status" value="1"/>
</dbReference>
<feature type="domain" description="Cation-transporting P-type ATPase C-terminal" evidence="5">
    <location>
        <begin position="829"/>
        <end position="1093"/>
    </location>
</feature>
<dbReference type="Proteomes" id="UP000683925">
    <property type="component" value="Unassembled WGS sequence"/>
</dbReference>
<dbReference type="GO" id="GO:0030007">
    <property type="term" value="P:intracellular potassium ion homeostasis"/>
    <property type="evidence" value="ECO:0007669"/>
    <property type="project" value="TreeGrafter"/>
</dbReference>
<feature type="transmembrane region" description="Helical" evidence="3">
    <location>
        <begin position="1075"/>
        <end position="1094"/>
    </location>
</feature>
<evidence type="ECO:0000256" key="2">
    <source>
        <dbReference type="ARBA" id="ARBA00022475"/>
    </source>
</evidence>
<evidence type="ECO:0000259" key="4">
    <source>
        <dbReference type="Pfam" id="PF00122"/>
    </source>
</evidence>
<feature type="transmembrane region" description="Helical" evidence="3">
    <location>
        <begin position="865"/>
        <end position="891"/>
    </location>
</feature>
<reference evidence="6" key="1">
    <citation type="submission" date="2021-01" db="EMBL/GenBank/DDBJ databases">
        <authorList>
            <consortium name="Genoscope - CEA"/>
            <person name="William W."/>
        </authorList>
    </citation>
    <scope>NUCLEOTIDE SEQUENCE</scope>
</reference>
<dbReference type="GO" id="GO:0006883">
    <property type="term" value="P:intracellular sodium ion homeostasis"/>
    <property type="evidence" value="ECO:0007669"/>
    <property type="project" value="TreeGrafter"/>
</dbReference>
<feature type="transmembrane region" description="Helical" evidence="3">
    <location>
        <begin position="836"/>
        <end position="853"/>
    </location>
</feature>
<dbReference type="InterPro" id="IPR059000">
    <property type="entry name" value="ATPase_P-type_domA"/>
</dbReference>
<dbReference type="AlphaFoldDB" id="A0A8S1W994"/>
<feature type="transmembrane region" description="Helical" evidence="3">
    <location>
        <begin position="806"/>
        <end position="830"/>
    </location>
</feature>
<proteinExistence type="predicted"/>
<evidence type="ECO:0000313" key="7">
    <source>
        <dbReference type="Proteomes" id="UP000683925"/>
    </source>
</evidence>